<protein>
    <recommendedName>
        <fullName evidence="5">Classical arabinogalactan protein 26-like</fullName>
    </recommendedName>
</protein>
<name>A0AA39A3E4_VITRO</name>
<dbReference type="EMBL" id="JARBHA010000005">
    <property type="protein sequence ID" value="KAJ9700126.1"/>
    <property type="molecule type" value="Genomic_DNA"/>
</dbReference>
<proteinExistence type="predicted"/>
<gene>
    <name evidence="3" type="ORF">PVL29_005789</name>
</gene>
<evidence type="ECO:0000256" key="2">
    <source>
        <dbReference type="SAM" id="SignalP"/>
    </source>
</evidence>
<feature type="chain" id="PRO_5041440708" description="Classical arabinogalactan protein 26-like" evidence="2">
    <location>
        <begin position="22"/>
        <end position="133"/>
    </location>
</feature>
<feature type="signal peptide" evidence="2">
    <location>
        <begin position="1"/>
        <end position="21"/>
    </location>
</feature>
<feature type="region of interest" description="Disordered" evidence="1">
    <location>
        <begin position="63"/>
        <end position="87"/>
    </location>
</feature>
<evidence type="ECO:0000313" key="4">
    <source>
        <dbReference type="Proteomes" id="UP001168098"/>
    </source>
</evidence>
<comment type="caution">
    <text evidence="3">The sequence shown here is derived from an EMBL/GenBank/DDBJ whole genome shotgun (WGS) entry which is preliminary data.</text>
</comment>
<evidence type="ECO:0000256" key="1">
    <source>
        <dbReference type="SAM" id="MobiDB-lite"/>
    </source>
</evidence>
<organism evidence="3 4">
    <name type="scientific">Vitis rotundifolia</name>
    <name type="common">Muscadine grape</name>
    <dbReference type="NCBI Taxonomy" id="103349"/>
    <lineage>
        <taxon>Eukaryota</taxon>
        <taxon>Viridiplantae</taxon>
        <taxon>Streptophyta</taxon>
        <taxon>Embryophyta</taxon>
        <taxon>Tracheophyta</taxon>
        <taxon>Spermatophyta</taxon>
        <taxon>Magnoliopsida</taxon>
        <taxon>eudicotyledons</taxon>
        <taxon>Gunneridae</taxon>
        <taxon>Pentapetalae</taxon>
        <taxon>rosids</taxon>
        <taxon>Vitales</taxon>
        <taxon>Vitaceae</taxon>
        <taxon>Viteae</taxon>
        <taxon>Vitis</taxon>
    </lineage>
</organism>
<dbReference type="PANTHER" id="PTHR35725:SF3">
    <property type="entry name" value="CLASSICAL ARABINOGALACTAN PROTEIN 25"/>
    <property type="match status" value="1"/>
</dbReference>
<dbReference type="Proteomes" id="UP001168098">
    <property type="component" value="Unassembled WGS sequence"/>
</dbReference>
<dbReference type="AlphaFoldDB" id="A0AA39A3E4"/>
<evidence type="ECO:0008006" key="5">
    <source>
        <dbReference type="Google" id="ProtNLM"/>
    </source>
</evidence>
<keyword evidence="2" id="KW-0732">Signal</keyword>
<reference evidence="3 4" key="1">
    <citation type="journal article" date="2023" name="BMC Biotechnol.">
        <title>Vitis rotundifolia cv Carlos genome sequencing.</title>
        <authorList>
            <person name="Huff M."/>
            <person name="Hulse-Kemp A."/>
            <person name="Scheffler B."/>
            <person name="Youngblood R."/>
            <person name="Simpson S."/>
            <person name="Babiker E."/>
            <person name="Staton M."/>
        </authorList>
    </citation>
    <scope>NUCLEOTIDE SEQUENCE [LARGE SCALE GENOMIC DNA]</scope>
    <source>
        <tissue evidence="3">Leaf</tissue>
    </source>
</reference>
<dbReference type="PANTHER" id="PTHR35725">
    <property type="entry name" value="CLASSICAL ARABINOGALACTAN PROTEIN 26"/>
    <property type="match status" value="1"/>
</dbReference>
<accession>A0AA39A3E4</accession>
<keyword evidence="4" id="KW-1185">Reference proteome</keyword>
<dbReference type="InterPro" id="IPR039346">
    <property type="entry name" value="AGP25/26"/>
</dbReference>
<evidence type="ECO:0000313" key="3">
    <source>
        <dbReference type="EMBL" id="KAJ9700126.1"/>
    </source>
</evidence>
<sequence>MASFWLLLVLIMPFMLSPLLSLSPEQLHLQTPTISTSPAVLLSPALSPLPPLSPDISPLFPSPGGVLPVPTGSSMPTIPSNPSPPNPDDVVALGPGFAISPSASLPATSLGSLNAVESLNLVVFLGLHAFWLL</sequence>